<accession>A0ABP8IBL2</accession>
<comment type="caution">
    <text evidence="3">The sequence shown here is derived from an EMBL/GenBank/DDBJ whole genome shotgun (WGS) entry which is preliminary data.</text>
</comment>
<organism evidence="3 4">
    <name type="scientific">Variovorax defluvii</name>
    <dbReference type="NCBI Taxonomy" id="913761"/>
    <lineage>
        <taxon>Bacteria</taxon>
        <taxon>Pseudomonadati</taxon>
        <taxon>Pseudomonadota</taxon>
        <taxon>Betaproteobacteria</taxon>
        <taxon>Burkholderiales</taxon>
        <taxon>Comamonadaceae</taxon>
        <taxon>Variovorax</taxon>
    </lineage>
</organism>
<evidence type="ECO:0000313" key="4">
    <source>
        <dbReference type="Proteomes" id="UP001500975"/>
    </source>
</evidence>
<proteinExistence type="predicted"/>
<dbReference type="InterPro" id="IPR011989">
    <property type="entry name" value="ARM-like"/>
</dbReference>
<keyword evidence="2" id="KW-0732">Signal</keyword>
<dbReference type="PROSITE" id="PS51257">
    <property type="entry name" value="PROKAR_LIPOPROTEIN"/>
    <property type="match status" value="1"/>
</dbReference>
<dbReference type="RefSeq" id="WP_345541098.1">
    <property type="nucleotide sequence ID" value="NZ_BAABGJ010000080.1"/>
</dbReference>
<reference evidence="4" key="1">
    <citation type="journal article" date="2019" name="Int. J. Syst. Evol. Microbiol.">
        <title>The Global Catalogue of Microorganisms (GCM) 10K type strain sequencing project: providing services to taxonomists for standard genome sequencing and annotation.</title>
        <authorList>
            <consortium name="The Broad Institute Genomics Platform"/>
            <consortium name="The Broad Institute Genome Sequencing Center for Infectious Disease"/>
            <person name="Wu L."/>
            <person name="Ma J."/>
        </authorList>
    </citation>
    <scope>NUCLEOTIDE SEQUENCE [LARGE SCALE GENOMIC DNA]</scope>
    <source>
        <strain evidence="4">JCM 17804</strain>
    </source>
</reference>
<dbReference type="EMBL" id="BAABGJ010000080">
    <property type="protein sequence ID" value="GAA4355530.1"/>
    <property type="molecule type" value="Genomic_DNA"/>
</dbReference>
<feature type="signal peptide" evidence="2">
    <location>
        <begin position="1"/>
        <end position="25"/>
    </location>
</feature>
<sequence length="1259" mass="132427">MIASRRRHCVALVLCGLLACGGALAQTDWRGLLHSSKAADREAALLQLGDAGLADPADLQAAADLLSDPAAAVRWNAIAALRKAGPAATPVLLGRLADGGISPHVGSYFNGCGRSLFVPSVGEVAAATLAAAPDSDAELLWRRFVDGDVDDGVARLLSATLAKGRYPPPTDVVRTSHRQRAAARDLVFDLADVKDPRTIEAVAASIEAAGTDRTEDFDTAVAQLLARAGTAGSGAARKGLASSPFPERWLAAFASVDGADDVALQAFNSAAASGRSAARAALARALAELRLQGGGPQPKAPAWLGQVAPAAMRAFLSQPVGPGSVDLEWVAAAAQRVALVKAWRPDVIDFMARTMASGTDHGPADRVAGELGALATQLSAVMDEAERQQAWRAVRAALRTSEAPAARLAAVVAGLPPPRAADRGALAPLLVRAVLDGRLAPTVLRRPGAGAFGEASTPPSADARAWHAALRAAVPPSAPGREPMRARLLAELGADAPVVQQAWRAVETSPRATAAESAEALGQLAARPSTRAWAVARLKQRLLQSTDPVAASHYVRALWGPTLDPGSMSFDPEERRSRATSLDGVWAQISELPTASPARAAAIRALFQGSKHDLPPDVWLTRAVTVVGTSDAATDTAVLAYLADEAPDVSAQTLPCDIHWMYSDGAPRRASLDPGLREQLASALRAPLAAGGPGADLALRVWRGFGLPSNSDIEARVLQAEAAKASACPLAGSRATMADLAATLSLRPDDADRAVRFAQLLDARSSMVACGAVAAIGDMGADAIPGAASMLRYWLGGAADGPRRMVPERATCGRDEPFAAAFAKGLAKLSPAQRSSVLDRALAADLPRSRPADTRPPLGRAEHAKPGWAPWPDEADAWSMEHGRRPDTARPLPPALVTALDEVGDAGLLTRLRSSPPGPGWVLLAESQWLRQEPGPRRRDLSAPEAQPPPHPRARIVLAALAPHWPALEAAQRARLLPLLAVGDARDPAVRAMIDRSLDNPGAGERAAALRVARSLWPGDPRLPALERADLVARSLATRLEPMLNDVFDSLRPPAMICTSGGGYATLPAFPWPPPEGYRPPEPLKLEWFGPPGTTAGAWFQRVREALHALSADYETGLFSGPPGGFALVARLERIEADGKPFPGRARWTTEGRPKLNLSELLGDLFLEQPGRFRIVVFVVTDQPNFQPAPGAKLPNVREGAATMPPELAAMPMDGKSVLALVYSFERRPGEPMRAWVEGSPSTLQHLVASGIWKRLNPQ</sequence>
<feature type="chain" id="PRO_5045121077" description="HEAT repeat protein" evidence="2">
    <location>
        <begin position="26"/>
        <end position="1259"/>
    </location>
</feature>
<protein>
    <recommendedName>
        <fullName evidence="5">HEAT repeat protein</fullName>
    </recommendedName>
</protein>
<dbReference type="Proteomes" id="UP001500975">
    <property type="component" value="Unassembled WGS sequence"/>
</dbReference>
<evidence type="ECO:0000256" key="1">
    <source>
        <dbReference type="SAM" id="MobiDB-lite"/>
    </source>
</evidence>
<name>A0ABP8IBL2_9BURK</name>
<feature type="region of interest" description="Disordered" evidence="1">
    <location>
        <begin position="847"/>
        <end position="873"/>
    </location>
</feature>
<keyword evidence="4" id="KW-1185">Reference proteome</keyword>
<evidence type="ECO:0000256" key="2">
    <source>
        <dbReference type="SAM" id="SignalP"/>
    </source>
</evidence>
<dbReference type="Gene3D" id="1.25.10.10">
    <property type="entry name" value="Leucine-rich Repeat Variant"/>
    <property type="match status" value="1"/>
</dbReference>
<evidence type="ECO:0000313" key="3">
    <source>
        <dbReference type="EMBL" id="GAA4355530.1"/>
    </source>
</evidence>
<gene>
    <name evidence="3" type="ORF">GCM10023165_47750</name>
</gene>
<evidence type="ECO:0008006" key="5">
    <source>
        <dbReference type="Google" id="ProtNLM"/>
    </source>
</evidence>